<evidence type="ECO:0000313" key="2">
    <source>
        <dbReference type="Proteomes" id="UP000662857"/>
    </source>
</evidence>
<accession>A0A895YG43</accession>
<dbReference type="KEGG" id="nhy:JQS43_16125"/>
<sequence length="261" mass="28527">MASFRLMRQTNRSSRYAHVTVEVATADQTGVNVAAVVGNELRHEAELGAWWALRSQPATVVTVTKVVVTEADTSVGDVYEATARAVWKSLLVEHQRRYVGFSDPRMVTEWLRNMVGRRLDQVTEARHWHAGQRGPDAESLLHAWLFFDHAVPIGVHGRGDQFLLAKEDPYGSYDMGPHGQAEVGPAQHPDVLSRFVDARLADGAVIVGHQGECSSGLVLRFDTGDLTIGTLGDEWLLAPGAPPAALTRHSTVGPFVRGGHR</sequence>
<gene>
    <name evidence="1" type="ORF">JQS43_16125</name>
</gene>
<organism evidence="1 2">
    <name type="scientific">Natronosporangium hydrolyticum</name>
    <dbReference type="NCBI Taxonomy" id="2811111"/>
    <lineage>
        <taxon>Bacteria</taxon>
        <taxon>Bacillati</taxon>
        <taxon>Actinomycetota</taxon>
        <taxon>Actinomycetes</taxon>
        <taxon>Micromonosporales</taxon>
        <taxon>Micromonosporaceae</taxon>
        <taxon>Natronosporangium</taxon>
    </lineage>
</organism>
<name>A0A895YG43_9ACTN</name>
<dbReference type="Proteomes" id="UP000662857">
    <property type="component" value="Chromosome"/>
</dbReference>
<reference evidence="1" key="1">
    <citation type="submission" date="2021-02" db="EMBL/GenBank/DDBJ databases">
        <title>Natrosporangium hydrolyticum gen. nov., sp. nov, a haloalkaliphilic actinobacterium from a soda solonchak soil.</title>
        <authorList>
            <person name="Sorokin D.Y."/>
            <person name="Khijniak T.V."/>
            <person name="Zakharycheva A.P."/>
            <person name="Boueva O.V."/>
            <person name="Ariskina E.V."/>
            <person name="Hahnke R.L."/>
            <person name="Bunk B."/>
            <person name="Sproer C."/>
            <person name="Schumann P."/>
            <person name="Evtushenko L.I."/>
            <person name="Kublanov I.V."/>
        </authorList>
    </citation>
    <scope>NUCLEOTIDE SEQUENCE</scope>
    <source>
        <strain evidence="1">DSM 106523</strain>
    </source>
</reference>
<dbReference type="EMBL" id="CP070499">
    <property type="protein sequence ID" value="QSB13160.1"/>
    <property type="molecule type" value="Genomic_DNA"/>
</dbReference>
<dbReference type="RefSeq" id="WP_239675232.1">
    <property type="nucleotide sequence ID" value="NZ_CP070499.1"/>
</dbReference>
<protein>
    <submittedName>
        <fullName evidence="1">Uncharacterized protein</fullName>
    </submittedName>
</protein>
<proteinExistence type="predicted"/>
<keyword evidence="2" id="KW-1185">Reference proteome</keyword>
<evidence type="ECO:0000313" key="1">
    <source>
        <dbReference type="EMBL" id="QSB13160.1"/>
    </source>
</evidence>
<dbReference type="AlphaFoldDB" id="A0A895YG43"/>